<comment type="caution">
    <text evidence="2">The sequence shown here is derived from an EMBL/GenBank/DDBJ whole genome shotgun (WGS) entry which is preliminary data.</text>
</comment>
<dbReference type="Pfam" id="PF01844">
    <property type="entry name" value="HNH"/>
    <property type="match status" value="1"/>
</dbReference>
<organism evidence="2 3">
    <name type="scientific">Luteolibacter flavescens</name>
    <dbReference type="NCBI Taxonomy" id="1859460"/>
    <lineage>
        <taxon>Bacteria</taxon>
        <taxon>Pseudomonadati</taxon>
        <taxon>Verrucomicrobiota</taxon>
        <taxon>Verrucomicrobiia</taxon>
        <taxon>Verrucomicrobiales</taxon>
        <taxon>Verrucomicrobiaceae</taxon>
        <taxon>Luteolibacter</taxon>
    </lineage>
</organism>
<reference evidence="2 3" key="1">
    <citation type="submission" date="2022-10" db="EMBL/GenBank/DDBJ databases">
        <title>Luteolibacter flavescens strain MCCC 1K03193, whole genome shotgun sequencing project.</title>
        <authorList>
            <person name="Zhao G."/>
            <person name="Shen L."/>
        </authorList>
    </citation>
    <scope>NUCLEOTIDE SEQUENCE [LARGE SCALE GENOMIC DNA]</scope>
    <source>
        <strain evidence="2 3">MCCC 1K03193</strain>
    </source>
</reference>
<dbReference type="CDD" id="cd00085">
    <property type="entry name" value="HNHc"/>
    <property type="match status" value="1"/>
</dbReference>
<dbReference type="GO" id="GO:0004519">
    <property type="term" value="F:endonuclease activity"/>
    <property type="evidence" value="ECO:0007669"/>
    <property type="project" value="UniProtKB-KW"/>
</dbReference>
<keyword evidence="2" id="KW-0540">Nuclease</keyword>
<gene>
    <name evidence="2" type="ORF">OKA04_16675</name>
</gene>
<protein>
    <submittedName>
        <fullName evidence="2">HNH endonuclease</fullName>
    </submittedName>
</protein>
<keyword evidence="2" id="KW-0255">Endonuclease</keyword>
<evidence type="ECO:0000313" key="3">
    <source>
        <dbReference type="Proteomes" id="UP001207930"/>
    </source>
</evidence>
<dbReference type="InterPro" id="IPR002711">
    <property type="entry name" value="HNH"/>
</dbReference>
<dbReference type="Gene3D" id="1.10.30.50">
    <property type="match status" value="1"/>
</dbReference>
<accession>A0ABT3FS13</accession>
<dbReference type="EMBL" id="JAPDDS010000010">
    <property type="protein sequence ID" value="MCW1886374.1"/>
    <property type="molecule type" value="Genomic_DNA"/>
</dbReference>
<keyword evidence="2" id="KW-0378">Hydrolase</keyword>
<evidence type="ECO:0000259" key="1">
    <source>
        <dbReference type="SMART" id="SM00507"/>
    </source>
</evidence>
<name>A0ABT3FS13_9BACT</name>
<dbReference type="RefSeq" id="WP_264502331.1">
    <property type="nucleotide sequence ID" value="NZ_JAPDDS010000010.1"/>
</dbReference>
<proteinExistence type="predicted"/>
<keyword evidence="3" id="KW-1185">Reference proteome</keyword>
<sequence>MIKLQRPACPAELNAQTQADLTAEFIRTGQRAWDKPYIRSALRAMSGAKCAFCECMLEEESKYLEVEHFQHKAQYPDLVVEWTNLLPACRRCNGKKSVHDVIAEPIVNPSSEDPRDSLIFRCCRFEGLNEKGRTTVETLEINDYQSLALVRFKIAHEISEQLSDLAQRLRELPDGTDWNVRTRNRFVSKLKNLLIEAQPKSEYAATSSTVLLSSKEYAFIKAEFQRQGVWDEQLTDLEQLSQMITYP</sequence>
<dbReference type="InterPro" id="IPR003615">
    <property type="entry name" value="HNH_nuc"/>
</dbReference>
<keyword evidence="2" id="KW-0456">Lyase</keyword>
<evidence type="ECO:0000313" key="2">
    <source>
        <dbReference type="EMBL" id="MCW1886374.1"/>
    </source>
</evidence>
<dbReference type="SMART" id="SM00507">
    <property type="entry name" value="HNHc"/>
    <property type="match status" value="1"/>
</dbReference>
<feature type="domain" description="HNH nuclease" evidence="1">
    <location>
        <begin position="37"/>
        <end position="94"/>
    </location>
</feature>
<dbReference type="Proteomes" id="UP001207930">
    <property type="component" value="Unassembled WGS sequence"/>
</dbReference>
<dbReference type="GO" id="GO:0016829">
    <property type="term" value="F:lyase activity"/>
    <property type="evidence" value="ECO:0007669"/>
    <property type="project" value="UniProtKB-KW"/>
</dbReference>